<evidence type="ECO:0000313" key="2">
    <source>
        <dbReference type="EMBL" id="NKG19124.1"/>
    </source>
</evidence>
<protein>
    <submittedName>
        <fullName evidence="2">Uncharacterized protein</fullName>
    </submittedName>
</protein>
<feature type="chain" id="PRO_5047504890" evidence="1">
    <location>
        <begin position="29"/>
        <end position="360"/>
    </location>
</feature>
<name>A0ABX1FYV3_9MICC</name>
<dbReference type="Proteomes" id="UP000746595">
    <property type="component" value="Unassembled WGS sequence"/>
</dbReference>
<proteinExistence type="predicted"/>
<gene>
    <name evidence="2" type="ORF">HED64_00195</name>
</gene>
<organism evidence="2 3">
    <name type="scientific">Paeniglutamicibacter terrestris</name>
    <dbReference type="NCBI Taxonomy" id="2723403"/>
    <lineage>
        <taxon>Bacteria</taxon>
        <taxon>Bacillati</taxon>
        <taxon>Actinomycetota</taxon>
        <taxon>Actinomycetes</taxon>
        <taxon>Micrococcales</taxon>
        <taxon>Micrococcaceae</taxon>
        <taxon>Paeniglutamicibacter</taxon>
    </lineage>
</organism>
<dbReference type="RefSeq" id="WP_168150160.1">
    <property type="nucleotide sequence ID" value="NZ_JAAWVT010000001.1"/>
</dbReference>
<sequence length="360" mass="38827">MKSNQVRAGVISLALAVSMLGTAGPANAIPDNSTEMTTPSSVLAEVPAHDIVDADPASSVDVKEEVSELTHKVQLETPALEQSTSLTIDNGSSFDGSKDGFAVFHDDEDDSTTMVRASNDGGQVIFAANSKTGLQDFKLEFDKNIEDTTDLGNGEVGVRFVDGTSIAVQEPWARDGQGRTLATTLEFSDNAIIQNVEVPKNASYPVVADPAWKYAYSYNLYKKNPYKVRALMKKPGKFSAIFPVSGAPKNFPTKNQKLPLKVAGMNFACTFQKEFWSDGRSGRNWGYQFAAAKGHVDGIGSTIKFSIVETAILSGNPGENRLWVDAYIKNDKPGGVPRSVYKNGAYTNWSGFAAKIRAFA</sequence>
<keyword evidence="1" id="KW-0732">Signal</keyword>
<accession>A0ABX1FYV3</accession>
<reference evidence="2 3" key="1">
    <citation type="submission" date="2020-04" db="EMBL/GenBank/DDBJ databases">
        <title>Paeniglutamicibacter sp. ANT13_2, a novel actinomycete isolated from sediment in Antarctica.</title>
        <authorList>
            <person name="Sakdapetsiri C."/>
            <person name="Pinyakong O."/>
        </authorList>
    </citation>
    <scope>NUCLEOTIDE SEQUENCE [LARGE SCALE GENOMIC DNA]</scope>
    <source>
        <strain evidence="2 3">ANT13_2</strain>
    </source>
</reference>
<dbReference type="EMBL" id="JAAWVT010000001">
    <property type="protein sequence ID" value="NKG19124.1"/>
    <property type="molecule type" value="Genomic_DNA"/>
</dbReference>
<evidence type="ECO:0000256" key="1">
    <source>
        <dbReference type="SAM" id="SignalP"/>
    </source>
</evidence>
<feature type="signal peptide" evidence="1">
    <location>
        <begin position="1"/>
        <end position="28"/>
    </location>
</feature>
<comment type="caution">
    <text evidence="2">The sequence shown here is derived from an EMBL/GenBank/DDBJ whole genome shotgun (WGS) entry which is preliminary data.</text>
</comment>
<evidence type="ECO:0000313" key="3">
    <source>
        <dbReference type="Proteomes" id="UP000746595"/>
    </source>
</evidence>
<keyword evidence="3" id="KW-1185">Reference proteome</keyword>